<dbReference type="GO" id="GO:0009279">
    <property type="term" value="C:cell outer membrane"/>
    <property type="evidence" value="ECO:0007669"/>
    <property type="project" value="UniProtKB-SubCell"/>
</dbReference>
<sequence>MHSKYSLLTRTAGLVAGGLLALTSVAQADESSSSGADSMPEFTNNYITLSAQVSSPSGDKAAYQKDTRNYKTGVYGIEDMRIGKQLSKDSTMQFDGHLLTGTADYLGKFTLSKDDVGTVQVGYKRFRTYYDGVGGFFPINQQWNPLPNEALATDRASFWADVTINLPNAPVFHIRYSNELRDGQKDSTIWGDTDLTGIPVYSIGSFNPISSDRKIVPGYMQIDERQQTLEATMTQTVNDNTTIVVSVVGNRVENLDTRYMNRYPGELKPYPAIPSSPLSLIPGTLVNNPIWGYDQQGNKTDSMIFSGKVDTQLNEKVALFAGIRYEHGNGDLISGRLLNMTVNTKTGPVTAPGGRLTVGYRGAYTYQTVAGEMRHDNLAANFGAHLKPVKDLFVDVALKGEQVITGGYNILGYTDTLINQATGSTLTQPFTAPNNSHAKENSWIPEIDVRYNGIQRVSLYGSADYRYTPGYERASNIGLSGNGTVIFPSYSGYSDNVRENHGHYRIGANWVATDSLTFRAETFYKDHRNSFADNTGATTFFVLGYDFYGVTLSATAKATPTLTFTTRYIGQVGQMDVTTDATAQYQSMDSKNHIFGETVDWNPNKQVYVQGNVNVVFDTISTSYPSAGGNANVVLQNADNNYWDGNVVVGFVMDKDTDVQLEGTYYRANNYNPSFAFATVPYGAGIKEYTMTAGIKHKITATLVANAKVGYYYSENETTGGMTNYKGPLAYVGLTQAF</sequence>
<proteinExistence type="predicted"/>
<gene>
    <name evidence="4" type="ORF">GALL_52730</name>
</gene>
<keyword evidence="3" id="KW-0998">Cell outer membrane</keyword>
<evidence type="ECO:0000256" key="2">
    <source>
        <dbReference type="ARBA" id="ARBA00023136"/>
    </source>
</evidence>
<dbReference type="Gene3D" id="2.40.170.20">
    <property type="entry name" value="TonB-dependent receptor, beta-barrel domain"/>
    <property type="match status" value="1"/>
</dbReference>
<evidence type="ECO:0000256" key="1">
    <source>
        <dbReference type="ARBA" id="ARBA00004442"/>
    </source>
</evidence>
<dbReference type="InterPro" id="IPR036942">
    <property type="entry name" value="Beta-barrel_TonB_sf"/>
</dbReference>
<name>A0A1J5SY37_9ZZZZ</name>
<organism evidence="4">
    <name type="scientific">mine drainage metagenome</name>
    <dbReference type="NCBI Taxonomy" id="410659"/>
    <lineage>
        <taxon>unclassified sequences</taxon>
        <taxon>metagenomes</taxon>
        <taxon>ecological metagenomes</taxon>
    </lineage>
</organism>
<evidence type="ECO:0000256" key="3">
    <source>
        <dbReference type="ARBA" id="ARBA00023237"/>
    </source>
</evidence>
<dbReference type="SUPFAM" id="SSF56935">
    <property type="entry name" value="Porins"/>
    <property type="match status" value="1"/>
</dbReference>
<accession>A0A1J5SY37</accession>
<evidence type="ECO:0000313" key="4">
    <source>
        <dbReference type="EMBL" id="OIR13457.1"/>
    </source>
</evidence>
<dbReference type="AlphaFoldDB" id="A0A1J5SY37"/>
<comment type="subcellular location">
    <subcellularLocation>
        <location evidence="1">Cell outer membrane</location>
    </subcellularLocation>
</comment>
<protein>
    <submittedName>
        <fullName evidence="4">Uncharacterized protein</fullName>
    </submittedName>
</protein>
<reference evidence="4" key="1">
    <citation type="submission" date="2016-10" db="EMBL/GenBank/DDBJ databases">
        <title>Sequence of Gallionella enrichment culture.</title>
        <authorList>
            <person name="Poehlein A."/>
            <person name="Muehling M."/>
            <person name="Daniel R."/>
        </authorList>
    </citation>
    <scope>NUCLEOTIDE SEQUENCE</scope>
</reference>
<dbReference type="EMBL" id="MLJW01000014">
    <property type="protein sequence ID" value="OIR13457.1"/>
    <property type="molecule type" value="Genomic_DNA"/>
</dbReference>
<comment type="caution">
    <text evidence="4">The sequence shown here is derived from an EMBL/GenBank/DDBJ whole genome shotgun (WGS) entry which is preliminary data.</text>
</comment>
<keyword evidence="2" id="KW-0472">Membrane</keyword>